<gene>
    <name evidence="3" type="ORF">PMEA_00016253</name>
</gene>
<reference evidence="3 4" key="1">
    <citation type="submission" date="2022-05" db="EMBL/GenBank/DDBJ databases">
        <authorList>
            <consortium name="Genoscope - CEA"/>
            <person name="William W."/>
        </authorList>
    </citation>
    <scope>NUCLEOTIDE SEQUENCE [LARGE SCALE GENOMIC DNA]</scope>
</reference>
<sequence>MHCILFCFLAEDCKGAAASKIVTSNGTSLSVKGVTLIFPPGAVKDPVTIQLTLDEPYKYCYRLIARCGLQNDVIFVAPIVNCQPNGQKFENYITVKVTLNGKRVKSHGDLLVLHGTRNSQSQKPNWEDITDETKFDFETKELKVKINHFSLIAVLARLYTHSWVCTKEFVTRLTSMSFNYELSVLLKSNQQQCPSDELALVFMSQDTYQEQYYRDHDDCALMRLKKDGFEELPIDCRNLQENNCICNKETLKISIQLGEDYELANNQQKCFEVVVDSAAWWKAGHVIKLPLQASDANSKIFCGKIRVEGKCGHDRESKFCQQDLCGYVRRVLAVKRAIFDVKSVAQKLELPVETQHQVTRTLGTSQTITANMKESKHMVYFTLLYEFKVKERGQMHIEHLRDLAFKIAGLRHQDSDLMKYFGREVKMLCSAVLRDCCIENATSKGEVESATQTENFASVLVMKRRLPESVGKMCTHMFSSQEDEFITCSFLCIVSEFIQAIKEIFREEKIQRTPSGLRGVTEEATLQNVTSVIQGAAHDKNIFKLLNEVCYILEILCRNNNNDDRQEESRIQRWGSGVMMGDMLEFLERFFQSTEARRLYKRLDLFSVSLRDIIKNPTDFEGSFLRDFHNVAVSLLKFAKFDPSHLVQFELKDPANSINNQTRDDIKYDMSKEIYSQFFWMIKESEEILQLEATAHVHIGGHLLTIGAFEAVIVLPESRSEVVENAPITSFPVSFKSETDGDSGNLQVTLYSTQKDDISKALEYLQIFSEQTEIKETSLKLVNVARAGTDVRLRLIHRWGSGTIEVESNSFEPQPLGYSSPESQQNLEITDESDQTAVRESSLLSGTSERFADNHSSGSNFMTGSSSAELIPFPPSTTMPTVINVNNYFNHTVNMEGHVCVAGENPSLNVQAPSSAVQRFLEAGPGAATNRSITEGANEDS</sequence>
<dbReference type="AlphaFoldDB" id="A0AAU9X3Z0"/>
<keyword evidence="4" id="KW-1185">Reference proteome</keyword>
<dbReference type="EMBL" id="CALNXJ010000029">
    <property type="protein sequence ID" value="CAH3135507.1"/>
    <property type="molecule type" value="Genomic_DNA"/>
</dbReference>
<evidence type="ECO:0000256" key="1">
    <source>
        <dbReference type="SAM" id="MobiDB-lite"/>
    </source>
</evidence>
<proteinExistence type="predicted"/>
<evidence type="ECO:0000259" key="2">
    <source>
        <dbReference type="Pfam" id="PF00791"/>
    </source>
</evidence>
<evidence type="ECO:0000313" key="4">
    <source>
        <dbReference type="Proteomes" id="UP001159428"/>
    </source>
</evidence>
<organism evidence="3 4">
    <name type="scientific">Pocillopora meandrina</name>
    <dbReference type="NCBI Taxonomy" id="46732"/>
    <lineage>
        <taxon>Eukaryota</taxon>
        <taxon>Metazoa</taxon>
        <taxon>Cnidaria</taxon>
        <taxon>Anthozoa</taxon>
        <taxon>Hexacorallia</taxon>
        <taxon>Scleractinia</taxon>
        <taxon>Astrocoeniina</taxon>
        <taxon>Pocilloporidae</taxon>
        <taxon>Pocillopora</taxon>
    </lineage>
</organism>
<evidence type="ECO:0000313" key="3">
    <source>
        <dbReference type="EMBL" id="CAH3135507.1"/>
    </source>
</evidence>
<feature type="domain" description="ZU5" evidence="2">
    <location>
        <begin position="18"/>
        <end position="99"/>
    </location>
</feature>
<comment type="caution">
    <text evidence="3">The sequence shown here is derived from an EMBL/GenBank/DDBJ whole genome shotgun (WGS) entry which is preliminary data.</text>
</comment>
<protein>
    <recommendedName>
        <fullName evidence="2">ZU5 domain-containing protein</fullName>
    </recommendedName>
</protein>
<accession>A0AAU9X3Z0</accession>
<name>A0AAU9X3Z0_9CNID</name>
<dbReference type="Pfam" id="PF00791">
    <property type="entry name" value="ZU5"/>
    <property type="match status" value="1"/>
</dbReference>
<feature type="region of interest" description="Disordered" evidence="1">
    <location>
        <begin position="808"/>
        <end position="837"/>
    </location>
</feature>
<dbReference type="Proteomes" id="UP001159428">
    <property type="component" value="Unassembled WGS sequence"/>
</dbReference>
<dbReference type="InterPro" id="IPR000906">
    <property type="entry name" value="ZU5_dom"/>
</dbReference>
<dbReference type="Gene3D" id="2.60.220.30">
    <property type="match status" value="1"/>
</dbReference>